<dbReference type="RefSeq" id="WP_004798516.1">
    <property type="nucleotide sequence ID" value="NZ_CABKNA010000005.1"/>
</dbReference>
<evidence type="ECO:0000313" key="3">
    <source>
        <dbReference type="EMBL" id="RHM11256.1"/>
    </source>
</evidence>
<keyword evidence="1" id="KW-0479">Metal-binding</keyword>
<dbReference type="GO" id="GO:0016857">
    <property type="term" value="F:racemase and epimerase activity, acting on carbohydrates and derivatives"/>
    <property type="evidence" value="ECO:0007669"/>
    <property type="project" value="InterPro"/>
</dbReference>
<reference evidence="3 4" key="1">
    <citation type="submission" date="2018-08" db="EMBL/GenBank/DDBJ databases">
        <title>A genome reference for cultivated species of the human gut microbiota.</title>
        <authorList>
            <person name="Zou Y."/>
            <person name="Xue W."/>
            <person name="Luo G."/>
        </authorList>
    </citation>
    <scope>NUCLEOTIDE SEQUENCE [LARGE SCALE GENOMIC DNA]</scope>
    <source>
        <strain evidence="3 4">AF35-6BH</strain>
    </source>
</reference>
<dbReference type="AlphaFoldDB" id="A0A415PFC1"/>
<dbReference type="PANTHER" id="PTHR11749">
    <property type="entry name" value="RIBULOSE-5-PHOSPHATE-3-EPIMERASE"/>
    <property type="match status" value="1"/>
</dbReference>
<sequence length="218" mass="24304">MHLGHIEKSIQELNVSEINGLHYDVVDGIFNDCFIFGDKILQVISEYTKLPILVHLACENPFPYLKPMIRSGASEIAIHYEATVDCMETLNIIKQLGACAVLAFKCDTSPPKDFLSLAKVADKILKLTVNPGYAGQTIHLDALEHVRQMRELLNQAKIYRRIEVDGNINQTTINRCIEAGADTFTLGSSGLFLQEDTLQNNLKHIKNIGGNFHGNIIK</sequence>
<dbReference type="GO" id="GO:0046872">
    <property type="term" value="F:metal ion binding"/>
    <property type="evidence" value="ECO:0007669"/>
    <property type="project" value="UniProtKB-KW"/>
</dbReference>
<keyword evidence="2" id="KW-0413">Isomerase</keyword>
<dbReference type="Gene3D" id="3.20.20.70">
    <property type="entry name" value="Aldolase class I"/>
    <property type="match status" value="1"/>
</dbReference>
<evidence type="ECO:0000313" key="4">
    <source>
        <dbReference type="Proteomes" id="UP000284868"/>
    </source>
</evidence>
<dbReference type="InterPro" id="IPR000056">
    <property type="entry name" value="Ribul_P_3_epim-like"/>
</dbReference>
<dbReference type="OrthoDB" id="1645589at2"/>
<dbReference type="Pfam" id="PF00834">
    <property type="entry name" value="Ribul_P_3_epim"/>
    <property type="match status" value="1"/>
</dbReference>
<evidence type="ECO:0000256" key="2">
    <source>
        <dbReference type="ARBA" id="ARBA00023235"/>
    </source>
</evidence>
<proteinExistence type="predicted"/>
<dbReference type="InterPro" id="IPR011060">
    <property type="entry name" value="RibuloseP-bd_barrel"/>
</dbReference>
<comment type="caution">
    <text evidence="3">The sequence shown here is derived from an EMBL/GenBank/DDBJ whole genome shotgun (WGS) entry which is preliminary data.</text>
</comment>
<dbReference type="Proteomes" id="UP000284868">
    <property type="component" value="Unassembled WGS sequence"/>
</dbReference>
<accession>A0A415PFC1</accession>
<dbReference type="InterPro" id="IPR013785">
    <property type="entry name" value="Aldolase_TIM"/>
</dbReference>
<dbReference type="EMBL" id="QRPK01000022">
    <property type="protein sequence ID" value="RHM11256.1"/>
    <property type="molecule type" value="Genomic_DNA"/>
</dbReference>
<keyword evidence="4" id="KW-1185">Reference proteome</keyword>
<protein>
    <submittedName>
        <fullName evidence="3">Ribulose-phosphate 3-epimerase</fullName>
    </submittedName>
</protein>
<evidence type="ECO:0000256" key="1">
    <source>
        <dbReference type="ARBA" id="ARBA00022723"/>
    </source>
</evidence>
<dbReference type="SUPFAM" id="SSF51366">
    <property type="entry name" value="Ribulose-phoshate binding barrel"/>
    <property type="match status" value="1"/>
</dbReference>
<organism evidence="3 4">
    <name type="scientific">Amedibacillus dolichus</name>
    <dbReference type="NCBI Taxonomy" id="31971"/>
    <lineage>
        <taxon>Bacteria</taxon>
        <taxon>Bacillati</taxon>
        <taxon>Bacillota</taxon>
        <taxon>Erysipelotrichia</taxon>
        <taxon>Erysipelotrichales</taxon>
        <taxon>Erysipelotrichaceae</taxon>
        <taxon>Amedibacillus</taxon>
    </lineage>
</organism>
<dbReference type="GO" id="GO:0005975">
    <property type="term" value="P:carbohydrate metabolic process"/>
    <property type="evidence" value="ECO:0007669"/>
    <property type="project" value="InterPro"/>
</dbReference>
<name>A0A415PFC1_9FIRM</name>
<gene>
    <name evidence="3" type="ORF">DWZ83_05665</name>
</gene>